<keyword evidence="5" id="KW-1185">Reference proteome</keyword>
<reference evidence="4 5" key="1">
    <citation type="submission" date="2016-05" db="EMBL/GenBank/DDBJ databases">
        <title>Paenibacillus oryzae. sp. nov., isolated from the rice root.</title>
        <authorList>
            <person name="Zhang J."/>
            <person name="Zhang X."/>
        </authorList>
    </citation>
    <scope>NUCLEOTIDE SEQUENCE [LARGE SCALE GENOMIC DNA]</scope>
    <source>
        <strain evidence="4 5">1DrF-4</strain>
    </source>
</reference>
<feature type="domain" description="XdhC- CoxI" evidence="2">
    <location>
        <begin position="15"/>
        <end position="77"/>
    </location>
</feature>
<evidence type="ECO:0000313" key="4">
    <source>
        <dbReference type="EMBL" id="OBR66890.1"/>
    </source>
</evidence>
<evidence type="ECO:0000259" key="2">
    <source>
        <dbReference type="Pfam" id="PF02625"/>
    </source>
</evidence>
<protein>
    <recommendedName>
        <fullName evidence="6">Xanthine dehydrogenase</fullName>
    </recommendedName>
</protein>
<evidence type="ECO:0000256" key="1">
    <source>
        <dbReference type="SAM" id="MobiDB-lite"/>
    </source>
</evidence>
<dbReference type="PANTHER" id="PTHR30388:SF6">
    <property type="entry name" value="XANTHINE DEHYDROGENASE SUBUNIT A-RELATED"/>
    <property type="match status" value="1"/>
</dbReference>
<dbReference type="InterPro" id="IPR003777">
    <property type="entry name" value="XdhC_CoxI"/>
</dbReference>
<dbReference type="Pfam" id="PF02625">
    <property type="entry name" value="XdhC_CoxI"/>
    <property type="match status" value="1"/>
</dbReference>
<gene>
    <name evidence="4" type="ORF">A7K91_16800</name>
</gene>
<proteinExistence type="predicted"/>
<dbReference type="PANTHER" id="PTHR30388">
    <property type="entry name" value="ALDEHYDE OXIDOREDUCTASE MOLYBDENUM COFACTOR ASSEMBLY PROTEIN"/>
    <property type="match status" value="1"/>
</dbReference>
<dbReference type="AlphaFoldDB" id="A0A1A5YNA7"/>
<dbReference type="STRING" id="1844972.A7K91_16800"/>
<dbReference type="Gene3D" id="3.40.50.720">
    <property type="entry name" value="NAD(P)-binding Rossmann-like Domain"/>
    <property type="match status" value="1"/>
</dbReference>
<dbReference type="Proteomes" id="UP000092024">
    <property type="component" value="Unassembled WGS sequence"/>
</dbReference>
<accession>A0A1A5YNA7</accession>
<evidence type="ECO:0000259" key="3">
    <source>
        <dbReference type="Pfam" id="PF13478"/>
    </source>
</evidence>
<dbReference type="RefSeq" id="WP_068681281.1">
    <property type="nucleotide sequence ID" value="NZ_LYPA01000043.1"/>
</dbReference>
<dbReference type="EMBL" id="LYPA01000043">
    <property type="protein sequence ID" value="OBR66890.1"/>
    <property type="molecule type" value="Genomic_DNA"/>
</dbReference>
<dbReference type="InterPro" id="IPR052698">
    <property type="entry name" value="MoCofactor_Util/Proc"/>
</dbReference>
<feature type="domain" description="XdhC Rossmann" evidence="3">
    <location>
        <begin position="203"/>
        <end position="337"/>
    </location>
</feature>
<name>A0A1A5YNA7_9BACL</name>
<evidence type="ECO:0008006" key="6">
    <source>
        <dbReference type="Google" id="ProtNLM"/>
    </source>
</evidence>
<organism evidence="4 5">
    <name type="scientific">Paenibacillus oryzae</name>
    <dbReference type="NCBI Taxonomy" id="1844972"/>
    <lineage>
        <taxon>Bacteria</taxon>
        <taxon>Bacillati</taxon>
        <taxon>Bacillota</taxon>
        <taxon>Bacilli</taxon>
        <taxon>Bacillales</taxon>
        <taxon>Paenibacillaceae</taxon>
        <taxon>Paenibacillus</taxon>
    </lineage>
</organism>
<feature type="region of interest" description="Disordered" evidence="1">
    <location>
        <begin position="347"/>
        <end position="371"/>
    </location>
</feature>
<dbReference type="Pfam" id="PF13478">
    <property type="entry name" value="XdhC_C"/>
    <property type="match status" value="1"/>
</dbReference>
<sequence>MDAADVVKGALRMPGHCVLASIVNVAGHAYRKAGSMMVLAEGGGKEGSLSPGCLEADLAEYVSAVLDGGKPQQVLYDMTFADDFAWGEAIGCGGKITILLEPVAGPLLIALTKADELLQKGYSVLFTRHMDDCLLPSRYSALPATLSAARPSRSPNNEQNLHVVSSPHCISFGQKDLQPVIAEGNYIAEGSYIAMLWHPKPRLVLFGAGDDARPVCDLALRVGFRVLVADFREGVCTPERFPGAEMACGFPSELESKLKIGNGDYVVIMSHQFQRDGEFLELALAASPHYIGIMGSTSRTERMLGGKPLPPMLHYPVGLPIAGDGPEEIAISIVAELISVKRGRTKYGVRDSGGVPRSRERKPDGAKQARY</sequence>
<feature type="compositionally biased region" description="Basic and acidic residues" evidence="1">
    <location>
        <begin position="357"/>
        <end position="371"/>
    </location>
</feature>
<evidence type="ECO:0000313" key="5">
    <source>
        <dbReference type="Proteomes" id="UP000092024"/>
    </source>
</evidence>
<comment type="caution">
    <text evidence="4">The sequence shown here is derived from an EMBL/GenBank/DDBJ whole genome shotgun (WGS) entry which is preliminary data.</text>
</comment>
<dbReference type="InterPro" id="IPR027051">
    <property type="entry name" value="XdhC_Rossmann_dom"/>
</dbReference>
<dbReference type="OrthoDB" id="9773039at2"/>